<evidence type="ECO:0000313" key="2">
    <source>
        <dbReference type="Proteomes" id="UP000694392"/>
    </source>
</evidence>
<dbReference type="Proteomes" id="UP000694392">
    <property type="component" value="Unplaced"/>
</dbReference>
<proteinExistence type="predicted"/>
<sequence length="112" mass="12245">MQGICKGEIRAKESRSADSGAMGCIKCGWLLDFLRGKKMGIQSGFTLWNLVFCLMVSSVKGRLLPLPPFDLGVPLDRGVRSPPRPLPRSYRKCICLLGRVGIDCSIDCMAPS</sequence>
<reference evidence="1" key="2">
    <citation type="submission" date="2025-09" db="UniProtKB">
        <authorList>
            <consortium name="Ensembl"/>
        </authorList>
    </citation>
    <scope>IDENTIFICATION</scope>
</reference>
<dbReference type="Ensembl" id="ENSSPUT00000017728.1">
    <property type="protein sequence ID" value="ENSSPUP00000016642.1"/>
    <property type="gene ID" value="ENSSPUG00000012876.1"/>
</dbReference>
<dbReference type="AlphaFoldDB" id="A0A8D0H0K8"/>
<dbReference type="GeneTree" id="ENSGT00630000090989"/>
<organism evidence="1 2">
    <name type="scientific">Sphenodon punctatus</name>
    <name type="common">Tuatara</name>
    <name type="synonym">Hatteria punctata</name>
    <dbReference type="NCBI Taxonomy" id="8508"/>
    <lineage>
        <taxon>Eukaryota</taxon>
        <taxon>Metazoa</taxon>
        <taxon>Chordata</taxon>
        <taxon>Craniata</taxon>
        <taxon>Vertebrata</taxon>
        <taxon>Euteleostomi</taxon>
        <taxon>Lepidosauria</taxon>
        <taxon>Sphenodontia</taxon>
        <taxon>Sphenodontidae</taxon>
        <taxon>Sphenodon</taxon>
    </lineage>
</organism>
<name>A0A8D0H0K8_SPHPU</name>
<keyword evidence="2" id="KW-1185">Reference proteome</keyword>
<evidence type="ECO:0000313" key="1">
    <source>
        <dbReference type="Ensembl" id="ENSSPUP00000016642.1"/>
    </source>
</evidence>
<reference evidence="1" key="1">
    <citation type="submission" date="2025-08" db="UniProtKB">
        <authorList>
            <consortium name="Ensembl"/>
        </authorList>
    </citation>
    <scope>IDENTIFICATION</scope>
</reference>
<protein>
    <submittedName>
        <fullName evidence="1">Uncharacterized protein</fullName>
    </submittedName>
</protein>
<accession>A0A8D0H0K8</accession>